<reference evidence="2 3" key="1">
    <citation type="submission" date="2019-10" db="EMBL/GenBank/DDBJ databases">
        <title>Draft Genome Assembly of Rhodococcus zopfii DSM44189.</title>
        <authorList>
            <person name="Sutton J.M."/>
            <person name="Akob D.M."/>
            <person name="Bushman T.J."/>
        </authorList>
    </citation>
    <scope>NUCLEOTIDE SEQUENCE [LARGE SCALE GENOMIC DNA]</scope>
    <source>
        <strain evidence="2 3">DSM 44189</strain>
    </source>
</reference>
<name>A0ABU3WW46_9NOCA</name>
<protein>
    <submittedName>
        <fullName evidence="2">DUF3558 domain-containing protein</fullName>
    </submittedName>
</protein>
<dbReference type="PROSITE" id="PS51257">
    <property type="entry name" value="PROKAR_LIPOPROTEIN"/>
    <property type="match status" value="1"/>
</dbReference>
<evidence type="ECO:0000313" key="3">
    <source>
        <dbReference type="Proteomes" id="UP001275440"/>
    </source>
</evidence>
<proteinExistence type="predicted"/>
<comment type="caution">
    <text evidence="2">The sequence shown here is derived from an EMBL/GenBank/DDBJ whole genome shotgun (WGS) entry which is preliminary data.</text>
</comment>
<keyword evidence="3" id="KW-1185">Reference proteome</keyword>
<evidence type="ECO:0000313" key="2">
    <source>
        <dbReference type="EMBL" id="MDV2477623.1"/>
    </source>
</evidence>
<feature type="signal peptide" evidence="1">
    <location>
        <begin position="1"/>
        <end position="22"/>
    </location>
</feature>
<sequence>MRHAIALVVLSTSMLLAGCAVAVTGRATKEVPAELFDPCILPEDALRSVNVDPATERPGFAGAQSDGWEVCAWEAEWYFLSIFTTDATLEELRARPKNTDFRSVTVGRRDAVTFRSAYEIQNDMCDLAYRTSHGTVIIRANTKANLSPEEDPCAVSLRTAIDLDQHIPE</sequence>
<keyword evidence="1" id="KW-0732">Signal</keyword>
<dbReference type="Pfam" id="PF12079">
    <property type="entry name" value="DUF3558"/>
    <property type="match status" value="1"/>
</dbReference>
<organism evidence="2 3">
    <name type="scientific">Rhodococcus zopfii</name>
    <dbReference type="NCBI Taxonomy" id="43772"/>
    <lineage>
        <taxon>Bacteria</taxon>
        <taxon>Bacillati</taxon>
        <taxon>Actinomycetota</taxon>
        <taxon>Actinomycetes</taxon>
        <taxon>Mycobacteriales</taxon>
        <taxon>Nocardiaceae</taxon>
        <taxon>Rhodococcus</taxon>
    </lineage>
</organism>
<dbReference type="RefSeq" id="WP_378526669.1">
    <property type="nucleotide sequence ID" value="NZ_JBHWXO010000034.1"/>
</dbReference>
<feature type="chain" id="PRO_5046196590" evidence="1">
    <location>
        <begin position="23"/>
        <end position="169"/>
    </location>
</feature>
<evidence type="ECO:0000256" key="1">
    <source>
        <dbReference type="SAM" id="SignalP"/>
    </source>
</evidence>
<gene>
    <name evidence="2" type="ORF">F8M49_23595</name>
</gene>
<dbReference type="Proteomes" id="UP001275440">
    <property type="component" value="Unassembled WGS sequence"/>
</dbReference>
<dbReference type="EMBL" id="WBMO01000005">
    <property type="protein sequence ID" value="MDV2477623.1"/>
    <property type="molecule type" value="Genomic_DNA"/>
</dbReference>
<accession>A0ABU3WW46</accession>
<dbReference type="InterPro" id="IPR024520">
    <property type="entry name" value="DUF3558"/>
</dbReference>